<evidence type="ECO:0000256" key="6">
    <source>
        <dbReference type="ARBA" id="ARBA00048550"/>
    </source>
</evidence>
<gene>
    <name evidence="7" type="primary">deoA</name>
    <name evidence="9" type="ORF">BA011_20705</name>
</gene>
<dbReference type="Gene3D" id="1.20.970.10">
    <property type="entry name" value="Transferase, Pyrimidine Nucleoside Phosphorylase, Chain C"/>
    <property type="match status" value="1"/>
</dbReference>
<dbReference type="InterPro" id="IPR018090">
    <property type="entry name" value="Pyrmidine_PPas_bac/euk"/>
</dbReference>
<dbReference type="Pfam" id="PF07831">
    <property type="entry name" value="PYNP_C"/>
    <property type="match status" value="1"/>
</dbReference>
<accession>A0A1B1CDP5</accession>
<dbReference type="Gene3D" id="3.90.1170.30">
    <property type="entry name" value="Pyrimidine nucleoside phosphorylase-like, C-terminal domain"/>
    <property type="match status" value="1"/>
</dbReference>
<dbReference type="NCBIfam" id="NF004490">
    <property type="entry name" value="PRK05820.1"/>
    <property type="match status" value="1"/>
</dbReference>
<dbReference type="OrthoDB" id="9763887at2"/>
<dbReference type="InterPro" id="IPR036320">
    <property type="entry name" value="Glycosyl_Trfase_fam3_N_dom_sf"/>
</dbReference>
<dbReference type="HAMAP" id="MF_01628">
    <property type="entry name" value="Thymid_phosp"/>
    <property type="match status" value="1"/>
</dbReference>
<dbReference type="GO" id="GO:0046104">
    <property type="term" value="P:thymidine metabolic process"/>
    <property type="evidence" value="ECO:0007669"/>
    <property type="project" value="UniProtKB-UniRule"/>
</dbReference>
<dbReference type="PIRSF" id="PIRSF000478">
    <property type="entry name" value="TP_PyNP"/>
    <property type="match status" value="1"/>
</dbReference>
<dbReference type="SUPFAM" id="SSF47648">
    <property type="entry name" value="Nucleoside phosphorylase/phosphoribosyltransferase N-terminal domain"/>
    <property type="match status" value="1"/>
</dbReference>
<evidence type="ECO:0000256" key="2">
    <source>
        <dbReference type="ARBA" id="ARBA00011738"/>
    </source>
</evidence>
<dbReference type="UniPathway" id="UPA00578">
    <property type="reaction ID" value="UER00638"/>
</dbReference>
<dbReference type="FunFam" id="3.40.1030.10:FF:000003">
    <property type="entry name" value="Pyrimidine-nucleoside phosphorylase"/>
    <property type="match status" value="1"/>
</dbReference>
<dbReference type="SUPFAM" id="SSF54680">
    <property type="entry name" value="Pyrimidine nucleoside phosphorylase C-terminal domain"/>
    <property type="match status" value="1"/>
</dbReference>
<comment type="function">
    <text evidence="7">The enzymes which catalyze the reversible phosphorolysis of pyrimidine nucleosides are involved in the degradation of these compounds and in their utilization as carbon and energy sources, or in the rescue of pyrimidine bases for nucleotide synthesis.</text>
</comment>
<dbReference type="PANTHER" id="PTHR10515:SF0">
    <property type="entry name" value="THYMIDINE PHOSPHORYLASE"/>
    <property type="match status" value="1"/>
</dbReference>
<dbReference type="InterPro" id="IPR013102">
    <property type="entry name" value="PYNP_C"/>
</dbReference>
<keyword evidence="5 7" id="KW-0808">Transferase</keyword>
<evidence type="ECO:0000256" key="1">
    <source>
        <dbReference type="ARBA" id="ARBA00006915"/>
    </source>
</evidence>
<dbReference type="InterPro" id="IPR017459">
    <property type="entry name" value="Glycosyl_Trfase_fam3_N_dom"/>
</dbReference>
<evidence type="ECO:0000313" key="9">
    <source>
        <dbReference type="EMBL" id="ANP87908.1"/>
    </source>
</evidence>
<name>A0A1B1CDP5_RHILE</name>
<dbReference type="InterPro" id="IPR036566">
    <property type="entry name" value="PYNP-like_C_sf"/>
</dbReference>
<proteinExistence type="inferred from homology"/>
<evidence type="ECO:0000313" key="10">
    <source>
        <dbReference type="Proteomes" id="UP000092691"/>
    </source>
</evidence>
<dbReference type="GO" id="GO:0006206">
    <property type="term" value="P:pyrimidine nucleobase metabolic process"/>
    <property type="evidence" value="ECO:0007669"/>
    <property type="project" value="InterPro"/>
</dbReference>
<evidence type="ECO:0000256" key="5">
    <source>
        <dbReference type="ARBA" id="ARBA00022679"/>
    </source>
</evidence>
<dbReference type="GO" id="GO:0009032">
    <property type="term" value="F:thymidine phosphorylase activity"/>
    <property type="evidence" value="ECO:0007669"/>
    <property type="project" value="UniProtKB-UniRule"/>
</dbReference>
<dbReference type="Proteomes" id="UP000092691">
    <property type="component" value="Chromosome"/>
</dbReference>
<reference evidence="9 10" key="1">
    <citation type="submission" date="2016-06" db="EMBL/GenBank/DDBJ databases">
        <title>Microsymbionts genomes from the relict species Vavilovia formosa.</title>
        <authorList>
            <person name="Chirak E."/>
            <person name="Kimeklis A."/>
            <person name="Andronov E."/>
        </authorList>
    </citation>
    <scope>NUCLEOTIDE SEQUENCE [LARGE SCALE GENOMIC DNA]</scope>
    <source>
        <strain evidence="9 10">Vaf10</strain>
    </source>
</reference>
<evidence type="ECO:0000259" key="8">
    <source>
        <dbReference type="SMART" id="SM00941"/>
    </source>
</evidence>
<dbReference type="InterPro" id="IPR035902">
    <property type="entry name" value="Nuc_phospho_transferase"/>
</dbReference>
<dbReference type="InterPro" id="IPR000312">
    <property type="entry name" value="Glycosyl_Trfase_fam3"/>
</dbReference>
<protein>
    <recommendedName>
        <fullName evidence="3 7">Thymidine phosphorylase</fullName>
        <ecNumber evidence="3 7">2.4.2.4</ecNumber>
    </recommendedName>
    <alternativeName>
        <fullName evidence="7">TdRPase</fullName>
    </alternativeName>
</protein>
<dbReference type="EMBL" id="CP016286">
    <property type="protein sequence ID" value="ANP87908.1"/>
    <property type="molecule type" value="Genomic_DNA"/>
</dbReference>
<dbReference type="InterPro" id="IPR000053">
    <property type="entry name" value="Thymidine/pyrmidine_PPase"/>
</dbReference>
<dbReference type="GO" id="GO:0005829">
    <property type="term" value="C:cytosol"/>
    <property type="evidence" value="ECO:0007669"/>
    <property type="project" value="TreeGrafter"/>
</dbReference>
<comment type="subunit">
    <text evidence="2 7">Homodimer.</text>
</comment>
<dbReference type="Gene3D" id="3.40.1030.10">
    <property type="entry name" value="Nucleoside phosphorylase/phosphoribosyltransferase catalytic domain"/>
    <property type="match status" value="1"/>
</dbReference>
<feature type="domain" description="Pyrimidine nucleoside phosphorylase C-terminal" evidence="8">
    <location>
        <begin position="347"/>
        <end position="421"/>
    </location>
</feature>
<dbReference type="GO" id="GO:0004645">
    <property type="term" value="F:1,4-alpha-oligoglucan phosphorylase activity"/>
    <property type="evidence" value="ECO:0007669"/>
    <property type="project" value="InterPro"/>
</dbReference>
<dbReference type="PROSITE" id="PS00647">
    <property type="entry name" value="THYMID_PHOSPHORYLASE"/>
    <property type="match status" value="1"/>
</dbReference>
<evidence type="ECO:0000256" key="7">
    <source>
        <dbReference type="HAMAP-Rule" id="MF_01628"/>
    </source>
</evidence>
<comment type="pathway">
    <text evidence="7">Pyrimidine metabolism; dTMP biosynthesis via salvage pathway; dTMP from thymine: step 1/2.</text>
</comment>
<comment type="catalytic activity">
    <reaction evidence="6 7">
        <text>thymidine + phosphate = 2-deoxy-alpha-D-ribose 1-phosphate + thymine</text>
        <dbReference type="Rhea" id="RHEA:16037"/>
        <dbReference type="ChEBI" id="CHEBI:17748"/>
        <dbReference type="ChEBI" id="CHEBI:17821"/>
        <dbReference type="ChEBI" id="CHEBI:43474"/>
        <dbReference type="ChEBI" id="CHEBI:57259"/>
        <dbReference type="EC" id="2.4.2.4"/>
    </reaction>
</comment>
<dbReference type="InterPro" id="IPR017872">
    <property type="entry name" value="Pyrmidine_PPase_CS"/>
</dbReference>
<evidence type="ECO:0000256" key="4">
    <source>
        <dbReference type="ARBA" id="ARBA00022676"/>
    </source>
</evidence>
<dbReference type="NCBIfam" id="TIGR02644">
    <property type="entry name" value="Y_phosphoryl"/>
    <property type="match status" value="1"/>
</dbReference>
<dbReference type="Pfam" id="PF00591">
    <property type="entry name" value="Glycos_transf_3"/>
    <property type="match status" value="1"/>
</dbReference>
<dbReference type="InterPro" id="IPR013465">
    <property type="entry name" value="Thymidine_Pase"/>
</dbReference>
<dbReference type="PANTHER" id="PTHR10515">
    <property type="entry name" value="THYMIDINE PHOSPHORYLASE"/>
    <property type="match status" value="1"/>
</dbReference>
<dbReference type="SMART" id="SM00941">
    <property type="entry name" value="PYNP_C"/>
    <property type="match status" value="1"/>
</dbReference>
<dbReference type="EC" id="2.4.2.4" evidence="3 7"/>
<keyword evidence="4 7" id="KW-0328">Glycosyltransferase</keyword>
<evidence type="ECO:0000256" key="3">
    <source>
        <dbReference type="ARBA" id="ARBA00011892"/>
    </source>
</evidence>
<sequence length="435" mass="45024">MIPQEIIRRKRDGDELDAAEISSFVAALAAGRLSEGQIGAFAMAVWFKGMSRAETVALTLAMADSGDRLQWADIDRPIADKHSTGGVGDNVSLMLAPIAAACGLAVPMISGRGLGHTGGTLDKLESIPGYMITPDADLFHKVVKEAGCAIIGQTGALAPADGRLYAVRDVTATVDSIPLITASILSKKLAAGLETLVLDVKVGNGAFMADRGQAEILAQSLVEVANGAGVKTSALITDMNQPLADSAGNAVEMRNCLDFLAGRKADTRLEIVVLAFAAEMLVKSGIAASSDEAEGMARRALSSGKAAEVFARMVSMLGGPADLIENPDRHLARAPVAKPVPAARSGWLAACDARGIGVSVIDLGGGRRHPADRIDHRVGFSELLPLGTRVNAGEPIALVHAADEAAAERAAAALAAHYRITEDKPELTPVIAGLI</sequence>
<dbReference type="Pfam" id="PF02885">
    <property type="entry name" value="Glycos_trans_3N"/>
    <property type="match status" value="1"/>
</dbReference>
<dbReference type="NCBIfam" id="TIGR02643">
    <property type="entry name" value="T_phosphoryl"/>
    <property type="match status" value="1"/>
</dbReference>
<comment type="similarity">
    <text evidence="1 7">Belongs to the thymidine/pyrimidine-nucleoside phosphorylase family.</text>
</comment>
<organism evidence="9 10">
    <name type="scientific">Rhizobium leguminosarum</name>
    <dbReference type="NCBI Taxonomy" id="384"/>
    <lineage>
        <taxon>Bacteria</taxon>
        <taxon>Pseudomonadati</taxon>
        <taxon>Pseudomonadota</taxon>
        <taxon>Alphaproteobacteria</taxon>
        <taxon>Hyphomicrobiales</taxon>
        <taxon>Rhizobiaceae</taxon>
        <taxon>Rhizobium/Agrobacterium group</taxon>
        <taxon>Rhizobium</taxon>
    </lineage>
</organism>
<dbReference type="AlphaFoldDB" id="A0A1B1CDP5"/>
<dbReference type="SUPFAM" id="SSF52418">
    <property type="entry name" value="Nucleoside phosphorylase/phosphoribosyltransferase catalytic domain"/>
    <property type="match status" value="1"/>
</dbReference>
<dbReference type="RefSeq" id="WP_065281810.1">
    <property type="nucleotide sequence ID" value="NZ_CP016286.1"/>
</dbReference>